<evidence type="ECO:0000313" key="1">
    <source>
        <dbReference type="EMBL" id="KEF36711.1"/>
    </source>
</evidence>
<dbReference type="Proteomes" id="UP000027936">
    <property type="component" value="Unassembled WGS sequence"/>
</dbReference>
<reference evidence="1 2" key="1">
    <citation type="submission" date="2014-04" db="EMBL/GenBank/DDBJ databases">
        <title>Draft genome sequence of Bacillus azotoformans MEV2011, a (co-) denitrifying strain unable to grow in the presence of oxygen.</title>
        <authorList>
            <person name="Nielsen M."/>
            <person name="Schreiber L."/>
            <person name="Finster K."/>
            <person name="Schramm A."/>
        </authorList>
    </citation>
    <scope>NUCLEOTIDE SEQUENCE [LARGE SCALE GENOMIC DNA]</scope>
    <source>
        <strain evidence="1 2">MEV2011</strain>
    </source>
</reference>
<evidence type="ECO:0000313" key="2">
    <source>
        <dbReference type="Proteomes" id="UP000027936"/>
    </source>
</evidence>
<organism evidence="1 2">
    <name type="scientific">Schinkia azotoformans MEV2011</name>
    <dbReference type="NCBI Taxonomy" id="1348973"/>
    <lineage>
        <taxon>Bacteria</taxon>
        <taxon>Bacillati</taxon>
        <taxon>Bacillota</taxon>
        <taxon>Bacilli</taxon>
        <taxon>Bacillales</taxon>
        <taxon>Bacillaceae</taxon>
        <taxon>Calidifontibacillus/Schinkia group</taxon>
        <taxon>Schinkia</taxon>
    </lineage>
</organism>
<dbReference type="AlphaFoldDB" id="A0A072NGS8"/>
<proteinExistence type="predicted"/>
<accession>A0A072NGS8</accession>
<dbReference type="EMBL" id="JJRY01000023">
    <property type="protein sequence ID" value="KEF36711.1"/>
    <property type="molecule type" value="Genomic_DNA"/>
</dbReference>
<gene>
    <name evidence="1" type="ORF">M670_04128</name>
</gene>
<name>A0A072NGS8_SCHAZ</name>
<protein>
    <submittedName>
        <fullName evidence="1">Uncharacterized protein</fullName>
    </submittedName>
</protein>
<comment type="caution">
    <text evidence="1">The sequence shown here is derived from an EMBL/GenBank/DDBJ whole genome shotgun (WGS) entry which is preliminary data.</text>
</comment>
<sequence>MEKRKQPVSEVYESLGAVARQNFHFQYIELFGKIDIINFCNRSRGHYWKVKMYSLDEER</sequence>